<accession>A0A918TD95</accession>
<evidence type="ECO:0000256" key="1">
    <source>
        <dbReference type="SAM" id="MobiDB-lite"/>
    </source>
</evidence>
<evidence type="ECO:0000313" key="2">
    <source>
        <dbReference type="EMBL" id="GHC38730.1"/>
    </source>
</evidence>
<reference evidence="2" key="2">
    <citation type="submission" date="2020-09" db="EMBL/GenBank/DDBJ databases">
        <authorList>
            <person name="Sun Q."/>
            <person name="Ohkuma M."/>
        </authorList>
    </citation>
    <scope>NUCLEOTIDE SEQUENCE</scope>
    <source>
        <strain evidence="2">JCM 4633</strain>
    </source>
</reference>
<name>A0A918TD95_STRCJ</name>
<dbReference type="EMBL" id="BMVB01000003">
    <property type="protein sequence ID" value="GHC38730.1"/>
    <property type="molecule type" value="Genomic_DNA"/>
</dbReference>
<proteinExistence type="predicted"/>
<dbReference type="AlphaFoldDB" id="A0A918TD95"/>
<protein>
    <submittedName>
        <fullName evidence="2">Uncharacterized protein</fullName>
    </submittedName>
</protein>
<gene>
    <name evidence="2" type="ORF">GCM10010507_10410</name>
</gene>
<reference evidence="2" key="1">
    <citation type="journal article" date="2014" name="Int. J. Syst. Evol. Microbiol.">
        <title>Complete genome sequence of Corynebacterium casei LMG S-19264T (=DSM 44701T), isolated from a smear-ripened cheese.</title>
        <authorList>
            <consortium name="US DOE Joint Genome Institute (JGI-PGF)"/>
            <person name="Walter F."/>
            <person name="Albersmeier A."/>
            <person name="Kalinowski J."/>
            <person name="Ruckert C."/>
        </authorList>
    </citation>
    <scope>NUCLEOTIDE SEQUENCE</scope>
    <source>
        <strain evidence="2">JCM 4633</strain>
    </source>
</reference>
<organism evidence="2 3">
    <name type="scientific">Streptomyces cinnamoneus</name>
    <name type="common">Streptoverticillium cinnamoneum</name>
    <dbReference type="NCBI Taxonomy" id="53446"/>
    <lineage>
        <taxon>Bacteria</taxon>
        <taxon>Bacillati</taxon>
        <taxon>Actinomycetota</taxon>
        <taxon>Actinomycetes</taxon>
        <taxon>Kitasatosporales</taxon>
        <taxon>Streptomycetaceae</taxon>
        <taxon>Streptomyces</taxon>
        <taxon>Streptomyces cinnamoneus group</taxon>
    </lineage>
</organism>
<evidence type="ECO:0000313" key="3">
    <source>
        <dbReference type="Proteomes" id="UP000646244"/>
    </source>
</evidence>
<comment type="caution">
    <text evidence="2">The sequence shown here is derived from an EMBL/GenBank/DDBJ whole genome shotgun (WGS) entry which is preliminary data.</text>
</comment>
<sequence length="101" mass="10479">MKDSTSRRGKRVSACSSPVRAACRVSFPTPALAPRPQHLARRHIQGGQPAASVLPQHGDDHCPSRAHQVLGGGWVRDPLGASADAAVTGADGRQPAAGQRS</sequence>
<dbReference type="Proteomes" id="UP000646244">
    <property type="component" value="Unassembled WGS sequence"/>
</dbReference>
<feature type="region of interest" description="Disordered" evidence="1">
    <location>
        <begin position="44"/>
        <end position="75"/>
    </location>
</feature>